<dbReference type="Proteomes" id="UP000243499">
    <property type="component" value="Chromosome 1"/>
</dbReference>
<dbReference type="AlphaFoldDB" id="A0A2T8KY94"/>
<organism evidence="2">
    <name type="scientific">Panicum hallii</name>
    <dbReference type="NCBI Taxonomy" id="206008"/>
    <lineage>
        <taxon>Eukaryota</taxon>
        <taxon>Viridiplantae</taxon>
        <taxon>Streptophyta</taxon>
        <taxon>Embryophyta</taxon>
        <taxon>Tracheophyta</taxon>
        <taxon>Spermatophyta</taxon>
        <taxon>Magnoliopsida</taxon>
        <taxon>Liliopsida</taxon>
        <taxon>Poales</taxon>
        <taxon>Poaceae</taxon>
        <taxon>PACMAD clade</taxon>
        <taxon>Panicoideae</taxon>
        <taxon>Panicodae</taxon>
        <taxon>Paniceae</taxon>
        <taxon>Panicinae</taxon>
        <taxon>Panicum</taxon>
        <taxon>Panicum sect. Panicum</taxon>
    </lineage>
</organism>
<feature type="region of interest" description="Disordered" evidence="1">
    <location>
        <begin position="26"/>
        <end position="58"/>
    </location>
</feature>
<protein>
    <submittedName>
        <fullName evidence="2">Uncharacterized protein</fullName>
    </submittedName>
</protein>
<dbReference type="EMBL" id="CM008046">
    <property type="protein sequence ID" value="PVH67145.1"/>
    <property type="molecule type" value="Genomic_DNA"/>
</dbReference>
<gene>
    <name evidence="2" type="ORF">PAHAL_1G436800</name>
</gene>
<sequence>MHRQLYIPLPRWTKPRNFASYSTKKLENAQASGNPRRYSCDRHGFRQNPNPSIPRDLS</sequence>
<accession>A0A2T8KY94</accession>
<proteinExistence type="predicted"/>
<reference evidence="2" key="1">
    <citation type="submission" date="2018-04" db="EMBL/GenBank/DDBJ databases">
        <title>WGS assembly of Panicum hallii.</title>
        <authorList>
            <person name="Lovell J."/>
            <person name="Jenkins J."/>
            <person name="Lowry D."/>
            <person name="Mamidi S."/>
            <person name="Sreedasyam A."/>
            <person name="Weng X."/>
            <person name="Barry K."/>
            <person name="Bonette J."/>
            <person name="Campitelli B."/>
            <person name="Daum C."/>
            <person name="Gordon S."/>
            <person name="Gould B."/>
            <person name="Lipzen A."/>
            <person name="Macqueen A."/>
            <person name="Palacio-Mejia J."/>
            <person name="Plott C."/>
            <person name="Shakirov E."/>
            <person name="Shu S."/>
            <person name="Yoshinaga Y."/>
            <person name="Zane M."/>
            <person name="Rokhsar D."/>
            <person name="Grimwood J."/>
            <person name="Schmutz J."/>
            <person name="Juenger T."/>
        </authorList>
    </citation>
    <scope>NUCLEOTIDE SEQUENCE [LARGE SCALE GENOMIC DNA]</scope>
    <source>
        <strain evidence="2">FIL2</strain>
    </source>
</reference>
<name>A0A2T8KY94_9POAL</name>
<evidence type="ECO:0000256" key="1">
    <source>
        <dbReference type="SAM" id="MobiDB-lite"/>
    </source>
</evidence>
<dbReference type="Gramene" id="PVH67145">
    <property type="protein sequence ID" value="PVH67145"/>
    <property type="gene ID" value="PAHAL_1G436800"/>
</dbReference>
<evidence type="ECO:0000313" key="2">
    <source>
        <dbReference type="EMBL" id="PVH67145.1"/>
    </source>
</evidence>